<evidence type="ECO:0000256" key="1">
    <source>
        <dbReference type="SAM" id="Phobius"/>
    </source>
</evidence>
<organism evidence="2 3">
    <name type="scientific">Solitalea canadensis (strain ATCC 29591 / DSM 3403 / JCM 21819 / LMG 8368 / NBRC 15130 / NCIMB 12057 / USAM 9D)</name>
    <name type="common">Flexibacter canadensis</name>
    <dbReference type="NCBI Taxonomy" id="929556"/>
    <lineage>
        <taxon>Bacteria</taxon>
        <taxon>Pseudomonadati</taxon>
        <taxon>Bacteroidota</taxon>
        <taxon>Sphingobacteriia</taxon>
        <taxon>Sphingobacteriales</taxon>
        <taxon>Sphingobacteriaceae</taxon>
        <taxon>Solitalea</taxon>
    </lineage>
</organism>
<evidence type="ECO:0000313" key="2">
    <source>
        <dbReference type="EMBL" id="AFD06088.1"/>
    </source>
</evidence>
<name>H8KPX9_SOLCM</name>
<dbReference type="HOGENOM" id="CLU_1649624_0_0_10"/>
<dbReference type="eggNOG" id="ENOG50338FB">
    <property type="taxonomic scope" value="Bacteria"/>
</dbReference>
<feature type="transmembrane region" description="Helical" evidence="1">
    <location>
        <begin position="12"/>
        <end position="38"/>
    </location>
</feature>
<dbReference type="AlphaFoldDB" id="H8KPX9"/>
<dbReference type="KEGG" id="scn:Solca_0977"/>
<proteinExistence type="predicted"/>
<reference evidence="2" key="1">
    <citation type="submission" date="2012-02" db="EMBL/GenBank/DDBJ databases">
        <title>The complete genome of Solitalea canadensis DSM 3403.</title>
        <authorList>
            <consortium name="US DOE Joint Genome Institute (JGI-PGF)"/>
            <person name="Lucas S."/>
            <person name="Copeland A."/>
            <person name="Lapidus A."/>
            <person name="Glavina del Rio T."/>
            <person name="Dalin E."/>
            <person name="Tice H."/>
            <person name="Bruce D."/>
            <person name="Goodwin L."/>
            <person name="Pitluck S."/>
            <person name="Peters L."/>
            <person name="Ovchinnikova G."/>
            <person name="Lu M."/>
            <person name="Kyrpides N."/>
            <person name="Mavromatis K."/>
            <person name="Ivanova N."/>
            <person name="Brettin T."/>
            <person name="Detter J.C."/>
            <person name="Han C."/>
            <person name="Larimer F."/>
            <person name="Land M."/>
            <person name="Hauser L."/>
            <person name="Markowitz V."/>
            <person name="Cheng J.-F."/>
            <person name="Hugenholtz P."/>
            <person name="Woyke T."/>
            <person name="Wu D."/>
            <person name="Spring S."/>
            <person name="Schroeder M."/>
            <person name="Kopitz M."/>
            <person name="Brambilla E."/>
            <person name="Klenk H.-P."/>
            <person name="Eisen J.A."/>
        </authorList>
    </citation>
    <scope>NUCLEOTIDE SEQUENCE</scope>
    <source>
        <strain evidence="2">DSM 3403</strain>
    </source>
</reference>
<dbReference type="OrthoDB" id="882541at2"/>
<accession>H8KPX9</accession>
<dbReference type="Proteomes" id="UP000007590">
    <property type="component" value="Chromosome"/>
</dbReference>
<protein>
    <submittedName>
        <fullName evidence="2">Uncharacterized protein</fullName>
    </submittedName>
</protein>
<evidence type="ECO:0000313" key="3">
    <source>
        <dbReference type="Proteomes" id="UP000007590"/>
    </source>
</evidence>
<keyword evidence="3" id="KW-1185">Reference proteome</keyword>
<keyword evidence="1" id="KW-0812">Transmembrane</keyword>
<sequence length="174" mass="20283">MKVFLSKIKSSFNIFLLIVVLLLTGGLIILFLPLILLMSSTENSRYNVNRRAYRSYLNSITGTKFFCYNNRTNSQEFIERNILPNLPSDVQLIYLDGKTPLSDYDDEYISMMLYRIKDRGGFPYLLKVVDGELMDCSVNNEFYNVLNQNKSFDKLFKQINSFYGSELSNERNLN</sequence>
<dbReference type="RefSeq" id="WP_014679316.1">
    <property type="nucleotide sequence ID" value="NC_017770.1"/>
</dbReference>
<keyword evidence="1" id="KW-0472">Membrane</keyword>
<gene>
    <name evidence="2" type="ordered locus">Solca_0977</name>
</gene>
<dbReference type="EMBL" id="CP003349">
    <property type="protein sequence ID" value="AFD06088.1"/>
    <property type="molecule type" value="Genomic_DNA"/>
</dbReference>
<keyword evidence="1" id="KW-1133">Transmembrane helix</keyword>